<accession>A0A9D4G1A6</accession>
<reference evidence="1" key="1">
    <citation type="journal article" date="2019" name="bioRxiv">
        <title>The Genome of the Zebra Mussel, Dreissena polymorpha: A Resource for Invasive Species Research.</title>
        <authorList>
            <person name="McCartney M.A."/>
            <person name="Auch B."/>
            <person name="Kono T."/>
            <person name="Mallez S."/>
            <person name="Zhang Y."/>
            <person name="Obille A."/>
            <person name="Becker A."/>
            <person name="Abrahante J.E."/>
            <person name="Garbe J."/>
            <person name="Badalamenti J.P."/>
            <person name="Herman A."/>
            <person name="Mangelson H."/>
            <person name="Liachko I."/>
            <person name="Sullivan S."/>
            <person name="Sone E.D."/>
            <person name="Koren S."/>
            <person name="Silverstein K.A.T."/>
            <person name="Beckman K.B."/>
            <person name="Gohl D.M."/>
        </authorList>
    </citation>
    <scope>NUCLEOTIDE SEQUENCE</scope>
    <source>
        <strain evidence="1">Duluth1</strain>
        <tissue evidence="1">Whole animal</tissue>
    </source>
</reference>
<dbReference type="EMBL" id="JAIWYP010000006">
    <property type="protein sequence ID" value="KAH3806833.1"/>
    <property type="molecule type" value="Genomic_DNA"/>
</dbReference>
<evidence type="ECO:0000313" key="1">
    <source>
        <dbReference type="EMBL" id="KAH3806833.1"/>
    </source>
</evidence>
<keyword evidence="2" id="KW-1185">Reference proteome</keyword>
<name>A0A9D4G1A6_DREPO</name>
<dbReference type="Proteomes" id="UP000828390">
    <property type="component" value="Unassembled WGS sequence"/>
</dbReference>
<sequence>MSHGGQVSADFDRVGTMTDRAIADIAASVTRSPDELASVLNIQPEVLHTIKTDYEGVDVVLQILTEWRESDDAINLANGALDELKGFVCS</sequence>
<dbReference type="Gene3D" id="1.10.533.10">
    <property type="entry name" value="Death Domain, Fas"/>
    <property type="match status" value="1"/>
</dbReference>
<reference evidence="1" key="2">
    <citation type="submission" date="2020-11" db="EMBL/GenBank/DDBJ databases">
        <authorList>
            <person name="McCartney M.A."/>
            <person name="Auch B."/>
            <person name="Kono T."/>
            <person name="Mallez S."/>
            <person name="Becker A."/>
            <person name="Gohl D.M."/>
            <person name="Silverstein K.A.T."/>
            <person name="Koren S."/>
            <person name="Bechman K.B."/>
            <person name="Herman A."/>
            <person name="Abrahante J.E."/>
            <person name="Garbe J."/>
        </authorList>
    </citation>
    <scope>NUCLEOTIDE SEQUENCE</scope>
    <source>
        <strain evidence="1">Duluth1</strain>
        <tissue evidence="1">Whole animal</tissue>
    </source>
</reference>
<dbReference type="AlphaFoldDB" id="A0A9D4G1A6"/>
<proteinExistence type="predicted"/>
<gene>
    <name evidence="1" type="ORF">DPMN_135161</name>
</gene>
<protein>
    <submittedName>
        <fullName evidence="1">Uncharacterized protein</fullName>
    </submittedName>
</protein>
<comment type="caution">
    <text evidence="1">The sequence shown here is derived from an EMBL/GenBank/DDBJ whole genome shotgun (WGS) entry which is preliminary data.</text>
</comment>
<evidence type="ECO:0000313" key="2">
    <source>
        <dbReference type="Proteomes" id="UP000828390"/>
    </source>
</evidence>
<dbReference type="InterPro" id="IPR011029">
    <property type="entry name" value="DEATH-like_dom_sf"/>
</dbReference>
<organism evidence="1 2">
    <name type="scientific">Dreissena polymorpha</name>
    <name type="common">Zebra mussel</name>
    <name type="synonym">Mytilus polymorpha</name>
    <dbReference type="NCBI Taxonomy" id="45954"/>
    <lineage>
        <taxon>Eukaryota</taxon>
        <taxon>Metazoa</taxon>
        <taxon>Spiralia</taxon>
        <taxon>Lophotrochozoa</taxon>
        <taxon>Mollusca</taxon>
        <taxon>Bivalvia</taxon>
        <taxon>Autobranchia</taxon>
        <taxon>Heteroconchia</taxon>
        <taxon>Euheterodonta</taxon>
        <taxon>Imparidentia</taxon>
        <taxon>Neoheterodontei</taxon>
        <taxon>Myida</taxon>
        <taxon>Dreissenoidea</taxon>
        <taxon>Dreissenidae</taxon>
        <taxon>Dreissena</taxon>
    </lineage>
</organism>